<dbReference type="AlphaFoldDB" id="A0AAV7R9A5"/>
<evidence type="ECO:0000313" key="2">
    <source>
        <dbReference type="Proteomes" id="UP001066276"/>
    </source>
</evidence>
<comment type="caution">
    <text evidence="1">The sequence shown here is derived from an EMBL/GenBank/DDBJ whole genome shotgun (WGS) entry which is preliminary data.</text>
</comment>
<evidence type="ECO:0000313" key="1">
    <source>
        <dbReference type="EMBL" id="KAJ1149384.1"/>
    </source>
</evidence>
<proteinExistence type="predicted"/>
<gene>
    <name evidence="1" type="ORF">NDU88_002194</name>
</gene>
<keyword evidence="2" id="KW-1185">Reference proteome</keyword>
<reference evidence="1" key="1">
    <citation type="journal article" date="2022" name="bioRxiv">
        <title>Sequencing and chromosome-scale assembly of the giantPleurodeles waltlgenome.</title>
        <authorList>
            <person name="Brown T."/>
            <person name="Elewa A."/>
            <person name="Iarovenko S."/>
            <person name="Subramanian E."/>
            <person name="Araus A.J."/>
            <person name="Petzold A."/>
            <person name="Susuki M."/>
            <person name="Suzuki K.-i.T."/>
            <person name="Hayashi T."/>
            <person name="Toyoda A."/>
            <person name="Oliveira C."/>
            <person name="Osipova E."/>
            <person name="Leigh N.D."/>
            <person name="Simon A."/>
            <person name="Yun M.H."/>
        </authorList>
    </citation>
    <scope>NUCLEOTIDE SEQUENCE</scope>
    <source>
        <strain evidence="1">20211129_DDA</strain>
        <tissue evidence="1">Liver</tissue>
    </source>
</reference>
<dbReference type="EMBL" id="JANPWB010000009">
    <property type="protein sequence ID" value="KAJ1149384.1"/>
    <property type="molecule type" value="Genomic_DNA"/>
</dbReference>
<name>A0AAV7R9A5_PLEWA</name>
<protein>
    <submittedName>
        <fullName evidence="1">Uncharacterized protein</fullName>
    </submittedName>
</protein>
<sequence>MEDSAALGLDPGGAQIGARRVQFGGAEVVLAWQFLGAAWALSGGQNCGPGVRLLCGDSAGPSDPLDLGRLVCRGYIVICSEPSRT</sequence>
<organism evidence="1 2">
    <name type="scientific">Pleurodeles waltl</name>
    <name type="common">Iberian ribbed newt</name>
    <dbReference type="NCBI Taxonomy" id="8319"/>
    <lineage>
        <taxon>Eukaryota</taxon>
        <taxon>Metazoa</taxon>
        <taxon>Chordata</taxon>
        <taxon>Craniata</taxon>
        <taxon>Vertebrata</taxon>
        <taxon>Euteleostomi</taxon>
        <taxon>Amphibia</taxon>
        <taxon>Batrachia</taxon>
        <taxon>Caudata</taxon>
        <taxon>Salamandroidea</taxon>
        <taxon>Salamandridae</taxon>
        <taxon>Pleurodelinae</taxon>
        <taxon>Pleurodeles</taxon>
    </lineage>
</organism>
<accession>A0AAV7R9A5</accession>
<dbReference type="Proteomes" id="UP001066276">
    <property type="component" value="Chromosome 5"/>
</dbReference>